<sequence>MFELTDRELQRFGDLLVQIFKKKIKEKVYPYGNPEQKGMGNKYASGNLYNSLSAEVIPASQDQPSQLVISYADYFKYVNLGRKPEKRKVPINSILKWIKIRGIKGRDKKGRFIKSLSLAFAIQTNIFRYGIRPANIYDKGLDDFGNVLDDLPRNIPPALRAEYQALINAVEEDVNLFLDRTIDKEIKTINTL</sequence>
<reference evidence="1" key="1">
    <citation type="submission" date="2020-04" db="EMBL/GenBank/DDBJ databases">
        <authorList>
            <person name="Chiriac C."/>
            <person name="Salcher M."/>
            <person name="Ghai R."/>
            <person name="Kavagutti S V."/>
        </authorList>
    </citation>
    <scope>NUCLEOTIDE SEQUENCE</scope>
</reference>
<evidence type="ECO:0000313" key="1">
    <source>
        <dbReference type="EMBL" id="CAB4137397.1"/>
    </source>
</evidence>
<accession>A0A6J5LWF7</accession>
<proteinExistence type="predicted"/>
<name>A0A6J5LWF7_9CAUD</name>
<gene>
    <name evidence="1" type="ORF">UFOVP323_23</name>
</gene>
<organism evidence="1">
    <name type="scientific">uncultured Caudovirales phage</name>
    <dbReference type="NCBI Taxonomy" id="2100421"/>
    <lineage>
        <taxon>Viruses</taxon>
        <taxon>Duplodnaviria</taxon>
        <taxon>Heunggongvirae</taxon>
        <taxon>Uroviricota</taxon>
        <taxon>Caudoviricetes</taxon>
        <taxon>Peduoviridae</taxon>
        <taxon>Maltschvirus</taxon>
        <taxon>Maltschvirus maltsch</taxon>
    </lineage>
</organism>
<dbReference type="EMBL" id="LR796332">
    <property type="protein sequence ID" value="CAB4137397.1"/>
    <property type="molecule type" value="Genomic_DNA"/>
</dbReference>
<protein>
    <submittedName>
        <fullName evidence="1">Uncharacterized protein</fullName>
    </submittedName>
</protein>